<feature type="region of interest" description="Disordered" evidence="1">
    <location>
        <begin position="25"/>
        <end position="56"/>
    </location>
</feature>
<sequence>MPRILGIQIQDEGGTKPANLGQEAKLQNASSSANQLQHQHKHQNQHLNLSSKSGPS</sequence>
<dbReference type="Proteomes" id="UP000001292">
    <property type="component" value="Unassembled WGS sequence"/>
</dbReference>
<proteinExistence type="predicted"/>
<gene>
    <name evidence="2" type="primary">Dsec\GM21836</name>
    <name evidence="2" type="ORF">Dsec_GM21836</name>
</gene>
<evidence type="ECO:0000313" key="3">
    <source>
        <dbReference type="Proteomes" id="UP000001292"/>
    </source>
</evidence>
<dbReference type="HOGENOM" id="CLU_3016451_0_0_1"/>
<reference evidence="2 3" key="1">
    <citation type="journal article" date="2007" name="Nature">
        <title>Evolution of genes and genomes on the Drosophila phylogeny.</title>
        <authorList>
            <consortium name="Drosophila 12 Genomes Consortium"/>
            <person name="Clark A.G."/>
            <person name="Eisen M.B."/>
            <person name="Smith D.R."/>
            <person name="Bergman C.M."/>
            <person name="Oliver B."/>
            <person name="Markow T.A."/>
            <person name="Kaufman T.C."/>
            <person name="Kellis M."/>
            <person name="Gelbart W."/>
            <person name="Iyer V.N."/>
            <person name="Pollard D.A."/>
            <person name="Sackton T.B."/>
            <person name="Larracuente A.M."/>
            <person name="Singh N.D."/>
            <person name="Abad J.P."/>
            <person name="Abt D.N."/>
            <person name="Adryan B."/>
            <person name="Aguade M."/>
            <person name="Akashi H."/>
            <person name="Anderson W.W."/>
            <person name="Aquadro C.F."/>
            <person name="Ardell D.H."/>
            <person name="Arguello R."/>
            <person name="Artieri C.G."/>
            <person name="Barbash D.A."/>
            <person name="Barker D."/>
            <person name="Barsanti P."/>
            <person name="Batterham P."/>
            <person name="Batzoglou S."/>
            <person name="Begun D."/>
            <person name="Bhutkar A."/>
            <person name="Blanco E."/>
            <person name="Bosak S.A."/>
            <person name="Bradley R.K."/>
            <person name="Brand A.D."/>
            <person name="Brent M.R."/>
            <person name="Brooks A.N."/>
            <person name="Brown R.H."/>
            <person name="Butlin R.K."/>
            <person name="Caggese C."/>
            <person name="Calvi B.R."/>
            <person name="Bernardo de Carvalho A."/>
            <person name="Caspi A."/>
            <person name="Castrezana S."/>
            <person name="Celniker S.E."/>
            <person name="Chang J.L."/>
            <person name="Chapple C."/>
            <person name="Chatterji S."/>
            <person name="Chinwalla A."/>
            <person name="Civetta A."/>
            <person name="Clifton S.W."/>
            <person name="Comeron J.M."/>
            <person name="Costello J.C."/>
            <person name="Coyne J.A."/>
            <person name="Daub J."/>
            <person name="David R.G."/>
            <person name="Delcher A.L."/>
            <person name="Delehaunty K."/>
            <person name="Do C.B."/>
            <person name="Ebling H."/>
            <person name="Edwards K."/>
            <person name="Eickbush T."/>
            <person name="Evans J.D."/>
            <person name="Filipski A."/>
            <person name="Findeiss S."/>
            <person name="Freyhult E."/>
            <person name="Fulton L."/>
            <person name="Fulton R."/>
            <person name="Garcia A.C."/>
            <person name="Gardiner A."/>
            <person name="Garfield D.A."/>
            <person name="Garvin B.E."/>
            <person name="Gibson G."/>
            <person name="Gilbert D."/>
            <person name="Gnerre S."/>
            <person name="Godfrey J."/>
            <person name="Good R."/>
            <person name="Gotea V."/>
            <person name="Gravely B."/>
            <person name="Greenberg A.J."/>
            <person name="Griffiths-Jones S."/>
            <person name="Gross S."/>
            <person name="Guigo R."/>
            <person name="Gustafson E.A."/>
            <person name="Haerty W."/>
            <person name="Hahn M.W."/>
            <person name="Halligan D.L."/>
            <person name="Halpern A.L."/>
            <person name="Halter G.M."/>
            <person name="Han M.V."/>
            <person name="Heger A."/>
            <person name="Hillier L."/>
            <person name="Hinrichs A.S."/>
            <person name="Holmes I."/>
            <person name="Hoskins R.A."/>
            <person name="Hubisz M.J."/>
            <person name="Hultmark D."/>
            <person name="Huntley M.A."/>
            <person name="Jaffe D.B."/>
            <person name="Jagadeeshan S."/>
            <person name="Jeck W.R."/>
            <person name="Johnson J."/>
            <person name="Jones C.D."/>
            <person name="Jordan W.C."/>
            <person name="Karpen G.H."/>
            <person name="Kataoka E."/>
            <person name="Keightley P.D."/>
            <person name="Kheradpour P."/>
            <person name="Kirkness E.F."/>
            <person name="Koerich L.B."/>
            <person name="Kristiansen K."/>
            <person name="Kudrna D."/>
            <person name="Kulathinal R.J."/>
            <person name="Kumar S."/>
            <person name="Kwok R."/>
            <person name="Lander E."/>
            <person name="Langley C.H."/>
            <person name="Lapoint R."/>
            <person name="Lazzaro B.P."/>
            <person name="Lee S.J."/>
            <person name="Levesque L."/>
            <person name="Li R."/>
            <person name="Lin C.F."/>
            <person name="Lin M.F."/>
            <person name="Lindblad-Toh K."/>
            <person name="Llopart A."/>
            <person name="Long M."/>
            <person name="Low L."/>
            <person name="Lozovsky E."/>
            <person name="Lu J."/>
            <person name="Luo M."/>
            <person name="Machado C.A."/>
            <person name="Makalowski W."/>
            <person name="Marzo M."/>
            <person name="Matsuda M."/>
            <person name="Matzkin L."/>
            <person name="McAllister B."/>
            <person name="McBride C.S."/>
            <person name="McKernan B."/>
            <person name="McKernan K."/>
            <person name="Mendez-Lago M."/>
            <person name="Minx P."/>
            <person name="Mollenhauer M.U."/>
            <person name="Montooth K."/>
            <person name="Mount S.M."/>
            <person name="Mu X."/>
            <person name="Myers E."/>
            <person name="Negre B."/>
            <person name="Newfeld S."/>
            <person name="Nielsen R."/>
            <person name="Noor M.A."/>
            <person name="O'Grady P."/>
            <person name="Pachter L."/>
            <person name="Papaceit M."/>
            <person name="Parisi M.J."/>
            <person name="Parisi M."/>
            <person name="Parts L."/>
            <person name="Pedersen J.S."/>
            <person name="Pesole G."/>
            <person name="Phillippy A.M."/>
            <person name="Ponting C.P."/>
            <person name="Pop M."/>
            <person name="Porcelli D."/>
            <person name="Powell J.R."/>
            <person name="Prohaska S."/>
            <person name="Pruitt K."/>
            <person name="Puig M."/>
            <person name="Quesneville H."/>
            <person name="Ram K.R."/>
            <person name="Rand D."/>
            <person name="Rasmussen M.D."/>
            <person name="Reed L.K."/>
            <person name="Reenan R."/>
            <person name="Reily A."/>
            <person name="Remington K.A."/>
            <person name="Rieger T.T."/>
            <person name="Ritchie M.G."/>
            <person name="Robin C."/>
            <person name="Rogers Y.H."/>
            <person name="Rohde C."/>
            <person name="Rozas J."/>
            <person name="Rubenfield M.J."/>
            <person name="Ruiz A."/>
            <person name="Russo S."/>
            <person name="Salzberg S.L."/>
            <person name="Sanchez-Gracia A."/>
            <person name="Saranga D.J."/>
            <person name="Sato H."/>
            <person name="Schaeffer S.W."/>
            <person name="Schatz M.C."/>
            <person name="Schlenke T."/>
            <person name="Schwartz R."/>
            <person name="Segarra C."/>
            <person name="Singh R.S."/>
            <person name="Sirot L."/>
            <person name="Sirota M."/>
            <person name="Sisneros N.B."/>
            <person name="Smith C.D."/>
            <person name="Smith T.F."/>
            <person name="Spieth J."/>
            <person name="Stage D.E."/>
            <person name="Stark A."/>
            <person name="Stephan W."/>
            <person name="Strausberg R.L."/>
            <person name="Strempel S."/>
            <person name="Sturgill D."/>
            <person name="Sutton G."/>
            <person name="Sutton G.G."/>
            <person name="Tao W."/>
            <person name="Teichmann S."/>
            <person name="Tobari Y.N."/>
            <person name="Tomimura Y."/>
            <person name="Tsolas J.M."/>
            <person name="Valente V.L."/>
            <person name="Venter E."/>
            <person name="Venter J.C."/>
            <person name="Vicario S."/>
            <person name="Vieira F.G."/>
            <person name="Vilella A.J."/>
            <person name="Villasante A."/>
            <person name="Walenz B."/>
            <person name="Wang J."/>
            <person name="Wasserman M."/>
            <person name="Watts T."/>
            <person name="Wilson D."/>
            <person name="Wilson R.K."/>
            <person name="Wing R.A."/>
            <person name="Wolfner M.F."/>
            <person name="Wong A."/>
            <person name="Wong G.K."/>
            <person name="Wu C.I."/>
            <person name="Wu G."/>
            <person name="Yamamoto D."/>
            <person name="Yang H.P."/>
            <person name="Yang S.P."/>
            <person name="Yorke J.A."/>
            <person name="Yoshida K."/>
            <person name="Zdobnov E."/>
            <person name="Zhang P."/>
            <person name="Zhang Y."/>
            <person name="Zimin A.V."/>
            <person name="Baldwin J."/>
            <person name="Abdouelleil A."/>
            <person name="Abdulkadir J."/>
            <person name="Abebe A."/>
            <person name="Abera B."/>
            <person name="Abreu J."/>
            <person name="Acer S.C."/>
            <person name="Aftuck L."/>
            <person name="Alexander A."/>
            <person name="An P."/>
            <person name="Anderson E."/>
            <person name="Anderson S."/>
            <person name="Arachi H."/>
            <person name="Azer M."/>
            <person name="Bachantsang P."/>
            <person name="Barry A."/>
            <person name="Bayul T."/>
            <person name="Berlin A."/>
            <person name="Bessette D."/>
            <person name="Bloom T."/>
            <person name="Blye J."/>
            <person name="Boguslavskiy L."/>
            <person name="Bonnet C."/>
            <person name="Boukhgalter B."/>
            <person name="Bourzgui I."/>
            <person name="Brown A."/>
            <person name="Cahill P."/>
            <person name="Channer S."/>
            <person name="Cheshatsang Y."/>
            <person name="Chuda L."/>
            <person name="Citroen M."/>
            <person name="Collymore A."/>
            <person name="Cooke P."/>
            <person name="Costello M."/>
            <person name="D'Aco K."/>
            <person name="Daza R."/>
            <person name="De Haan G."/>
            <person name="DeGray S."/>
            <person name="DeMaso C."/>
            <person name="Dhargay N."/>
            <person name="Dooley K."/>
            <person name="Dooley E."/>
            <person name="Doricent M."/>
            <person name="Dorje P."/>
            <person name="Dorjee K."/>
            <person name="Dupes A."/>
            <person name="Elong R."/>
            <person name="Falk J."/>
            <person name="Farina A."/>
            <person name="Faro S."/>
            <person name="Ferguson D."/>
            <person name="Fisher S."/>
            <person name="Foley C.D."/>
            <person name="Franke A."/>
            <person name="Friedrich D."/>
            <person name="Gadbois L."/>
            <person name="Gearin G."/>
            <person name="Gearin C.R."/>
            <person name="Giannoukos G."/>
            <person name="Goode T."/>
            <person name="Graham J."/>
            <person name="Grandbois E."/>
            <person name="Grewal S."/>
            <person name="Gyaltsen K."/>
            <person name="Hafez N."/>
            <person name="Hagos B."/>
            <person name="Hall J."/>
            <person name="Henson C."/>
            <person name="Hollinger A."/>
            <person name="Honan T."/>
            <person name="Huard M.D."/>
            <person name="Hughes L."/>
            <person name="Hurhula B."/>
            <person name="Husby M.E."/>
            <person name="Kamat A."/>
            <person name="Kanga B."/>
            <person name="Kashin S."/>
            <person name="Khazanovich D."/>
            <person name="Kisner P."/>
            <person name="Lance K."/>
            <person name="Lara M."/>
            <person name="Lee W."/>
            <person name="Lennon N."/>
            <person name="Letendre F."/>
            <person name="LeVine R."/>
            <person name="Lipovsky A."/>
            <person name="Liu X."/>
            <person name="Liu J."/>
            <person name="Liu S."/>
            <person name="Lokyitsang T."/>
            <person name="Lokyitsang Y."/>
            <person name="Lubonja R."/>
            <person name="Lui A."/>
            <person name="MacDonald P."/>
            <person name="Magnisalis V."/>
            <person name="Maru K."/>
            <person name="Matthews C."/>
            <person name="McCusker W."/>
            <person name="McDonough S."/>
            <person name="Mehta T."/>
            <person name="Meldrim J."/>
            <person name="Meneus L."/>
            <person name="Mihai O."/>
            <person name="Mihalev A."/>
            <person name="Mihova T."/>
            <person name="Mittelman R."/>
            <person name="Mlenga V."/>
            <person name="Montmayeur A."/>
            <person name="Mulrain L."/>
            <person name="Navidi A."/>
            <person name="Naylor J."/>
            <person name="Negash T."/>
            <person name="Nguyen T."/>
            <person name="Nguyen N."/>
            <person name="Nicol R."/>
            <person name="Norbu C."/>
            <person name="Norbu N."/>
            <person name="Novod N."/>
            <person name="O'Neill B."/>
            <person name="Osman S."/>
            <person name="Markiewicz E."/>
            <person name="Oyono O.L."/>
            <person name="Patti C."/>
            <person name="Phunkhang P."/>
            <person name="Pierre F."/>
            <person name="Priest M."/>
            <person name="Raghuraman S."/>
            <person name="Rege F."/>
            <person name="Reyes R."/>
            <person name="Rise C."/>
            <person name="Rogov P."/>
            <person name="Ross K."/>
            <person name="Ryan E."/>
            <person name="Settipalli S."/>
            <person name="Shea T."/>
            <person name="Sherpa N."/>
            <person name="Shi L."/>
            <person name="Shih D."/>
            <person name="Sparrow T."/>
            <person name="Spaulding J."/>
            <person name="Stalker J."/>
            <person name="Stange-Thomann N."/>
            <person name="Stavropoulos S."/>
            <person name="Stone C."/>
            <person name="Strader C."/>
            <person name="Tesfaye S."/>
            <person name="Thomson T."/>
            <person name="Thoulutsang Y."/>
            <person name="Thoulutsang D."/>
            <person name="Topham K."/>
            <person name="Topping I."/>
            <person name="Tsamla T."/>
            <person name="Vassiliev H."/>
            <person name="Vo A."/>
            <person name="Wangchuk T."/>
            <person name="Wangdi T."/>
            <person name="Weiand M."/>
            <person name="Wilkinson J."/>
            <person name="Wilson A."/>
            <person name="Yadav S."/>
            <person name="Young G."/>
            <person name="Yu Q."/>
            <person name="Zembek L."/>
            <person name="Zhong D."/>
            <person name="Zimmer A."/>
            <person name="Zwirko Z."/>
            <person name="Jaffe D.B."/>
            <person name="Alvarez P."/>
            <person name="Brockman W."/>
            <person name="Butler J."/>
            <person name="Chin C."/>
            <person name="Gnerre S."/>
            <person name="Grabherr M."/>
            <person name="Kleber M."/>
            <person name="Mauceli E."/>
            <person name="MacCallum I."/>
        </authorList>
    </citation>
    <scope>NUCLEOTIDE SEQUENCE [LARGE SCALE GENOMIC DNA]</scope>
    <source>
        <strain evidence="3">Rob3c / Tucson 14021-0248.25</strain>
    </source>
</reference>
<evidence type="ECO:0000313" key="2">
    <source>
        <dbReference type="EMBL" id="EDW48383.1"/>
    </source>
</evidence>
<organism evidence="3">
    <name type="scientific">Drosophila sechellia</name>
    <name type="common">Fruit fly</name>
    <dbReference type="NCBI Taxonomy" id="7238"/>
    <lineage>
        <taxon>Eukaryota</taxon>
        <taxon>Metazoa</taxon>
        <taxon>Ecdysozoa</taxon>
        <taxon>Arthropoda</taxon>
        <taxon>Hexapoda</taxon>
        <taxon>Insecta</taxon>
        <taxon>Pterygota</taxon>
        <taxon>Neoptera</taxon>
        <taxon>Endopterygota</taxon>
        <taxon>Diptera</taxon>
        <taxon>Brachycera</taxon>
        <taxon>Muscomorpha</taxon>
        <taxon>Ephydroidea</taxon>
        <taxon>Drosophilidae</taxon>
        <taxon>Drosophila</taxon>
        <taxon>Sophophora</taxon>
    </lineage>
</organism>
<name>B4HNA1_DROSE</name>
<protein>
    <submittedName>
        <fullName evidence="2">GM21836</fullName>
    </submittedName>
</protein>
<dbReference type="AlphaFoldDB" id="B4HNA1"/>
<dbReference type="EMBL" id="CH480816">
    <property type="protein sequence ID" value="EDW48383.1"/>
    <property type="molecule type" value="Genomic_DNA"/>
</dbReference>
<keyword evidence="3" id="KW-1185">Reference proteome</keyword>
<accession>B4HNA1</accession>
<evidence type="ECO:0000256" key="1">
    <source>
        <dbReference type="SAM" id="MobiDB-lite"/>
    </source>
</evidence>